<feature type="domain" description="Radical SAM core" evidence="6">
    <location>
        <begin position="32"/>
        <end position="261"/>
    </location>
</feature>
<dbReference type="InterPro" id="IPR058240">
    <property type="entry name" value="rSAM_sf"/>
</dbReference>
<dbReference type="Proteomes" id="UP001519287">
    <property type="component" value="Unassembled WGS sequence"/>
</dbReference>
<dbReference type="NCBIfam" id="TIGR04478">
    <property type="entry name" value="rSAM_YfkAB"/>
    <property type="match status" value="1"/>
</dbReference>
<keyword evidence="1" id="KW-0004">4Fe-4S</keyword>
<proteinExistence type="predicted"/>
<protein>
    <submittedName>
        <fullName evidence="7">Radical SAM/CxCxxxxC motif protein YfkAB</fullName>
    </submittedName>
</protein>
<dbReference type="SFLD" id="SFLDG01097">
    <property type="entry name" value="Uncharacterised_Radical_SAM_Su"/>
    <property type="match status" value="1"/>
</dbReference>
<name>A0ABS4J7T8_9BACL</name>
<evidence type="ECO:0000259" key="6">
    <source>
        <dbReference type="PROSITE" id="PS51918"/>
    </source>
</evidence>
<dbReference type="SUPFAM" id="SSF102114">
    <property type="entry name" value="Radical SAM enzymes"/>
    <property type="match status" value="1"/>
</dbReference>
<keyword evidence="2" id="KW-0949">S-adenosyl-L-methionine</keyword>
<dbReference type="InterPro" id="IPR031004">
    <property type="entry name" value="rSAM_YfkAB"/>
</dbReference>
<evidence type="ECO:0000313" key="8">
    <source>
        <dbReference type="Proteomes" id="UP001519287"/>
    </source>
</evidence>
<keyword evidence="3" id="KW-0479">Metal-binding</keyword>
<evidence type="ECO:0000256" key="1">
    <source>
        <dbReference type="ARBA" id="ARBA00022485"/>
    </source>
</evidence>
<dbReference type="Gene3D" id="3.20.20.70">
    <property type="entry name" value="Aldolase class I"/>
    <property type="match status" value="1"/>
</dbReference>
<dbReference type="Pfam" id="PF08756">
    <property type="entry name" value="YfkB"/>
    <property type="match status" value="1"/>
</dbReference>
<evidence type="ECO:0000313" key="7">
    <source>
        <dbReference type="EMBL" id="MBP1995897.1"/>
    </source>
</evidence>
<accession>A0ABS4J7T8</accession>
<dbReference type="PANTHER" id="PTHR42836:SF2">
    <property type="entry name" value="PROTEIN YFKA-RELATED"/>
    <property type="match status" value="1"/>
</dbReference>
<gene>
    <name evidence="7" type="ORF">J2Z66_007539</name>
</gene>
<keyword evidence="8" id="KW-1185">Reference proteome</keyword>
<dbReference type="EMBL" id="JAGGLB010000040">
    <property type="protein sequence ID" value="MBP1995897.1"/>
    <property type="molecule type" value="Genomic_DNA"/>
</dbReference>
<reference evidence="7 8" key="1">
    <citation type="submission" date="2021-03" db="EMBL/GenBank/DDBJ databases">
        <title>Genomic Encyclopedia of Type Strains, Phase IV (KMG-IV): sequencing the most valuable type-strain genomes for metagenomic binning, comparative biology and taxonomic classification.</title>
        <authorList>
            <person name="Goeker M."/>
        </authorList>
    </citation>
    <scope>NUCLEOTIDE SEQUENCE [LARGE SCALE GENOMIC DNA]</scope>
    <source>
        <strain evidence="7 8">DSM 26048</strain>
    </source>
</reference>
<dbReference type="InterPro" id="IPR013785">
    <property type="entry name" value="Aldolase_TIM"/>
</dbReference>
<dbReference type="RefSeq" id="WP_209977840.1">
    <property type="nucleotide sequence ID" value="NZ_JAGGLB010000040.1"/>
</dbReference>
<keyword evidence="5" id="KW-0411">Iron-sulfur</keyword>
<dbReference type="InterPro" id="IPR007197">
    <property type="entry name" value="rSAM"/>
</dbReference>
<dbReference type="Pfam" id="PF04055">
    <property type="entry name" value="Radical_SAM"/>
    <property type="match status" value="1"/>
</dbReference>
<keyword evidence="4" id="KW-0408">Iron</keyword>
<dbReference type="PANTHER" id="PTHR42836">
    <property type="entry name" value="7-CARBOXY-7-DEAZAGUANINE SYNTHASE"/>
    <property type="match status" value="1"/>
</dbReference>
<dbReference type="SFLD" id="SFLDS00029">
    <property type="entry name" value="Radical_SAM"/>
    <property type="match status" value="1"/>
</dbReference>
<comment type="caution">
    <text evidence="7">The sequence shown here is derived from an EMBL/GenBank/DDBJ whole genome shotgun (WGS) entry which is preliminary data.</text>
</comment>
<organism evidence="7 8">
    <name type="scientific">Paenibacillus eucommiae</name>
    <dbReference type="NCBI Taxonomy" id="1355755"/>
    <lineage>
        <taxon>Bacteria</taxon>
        <taxon>Bacillati</taxon>
        <taxon>Bacillota</taxon>
        <taxon>Bacilli</taxon>
        <taxon>Bacillales</taxon>
        <taxon>Paenibacillaceae</taxon>
        <taxon>Paenibacillus</taxon>
    </lineage>
</organism>
<evidence type="ECO:0000256" key="3">
    <source>
        <dbReference type="ARBA" id="ARBA00022723"/>
    </source>
</evidence>
<evidence type="ECO:0000256" key="2">
    <source>
        <dbReference type="ARBA" id="ARBA00022691"/>
    </source>
</evidence>
<dbReference type="InterPro" id="IPR014866">
    <property type="entry name" value="YfkB"/>
</dbReference>
<evidence type="ECO:0000256" key="5">
    <source>
        <dbReference type="ARBA" id="ARBA00023014"/>
    </source>
</evidence>
<evidence type="ECO:0000256" key="4">
    <source>
        <dbReference type="ARBA" id="ARBA00023004"/>
    </source>
</evidence>
<sequence length="378" mass="42949">MNINSIQSLLPGLPELSPHNDPWDPIGSLRKYGKHVVTSVELTVTNLCNMRCEHCAVGDSLTMKEGPRLPLPLLLKRLDEVEHLETISITGGEPSYHEKTMKEYILPILQYARDRGIRSQMNSNVTLDLARYELIAPFLDVMHISFNYLHADDFHQVGFVNSNRPVSRDIAARMYERMVENTVALSRGGLFVSAESMINMRTHEKLADIHKLIDEMGCKRHEVHPMYPSSFAAHLPLLSLDQIRIAIERLLDSRNPQLWMLFGTLPFYACNEGEAEQKLLSRLRSEPNVTVRNDPDGRNRLNVSLFTGDVYVTDFANEPPLGNVKADGFDDIFARWANHPLNLRVNCFCSEANCCGPNLLVADSYYPQVDFTKRQAIR</sequence>
<dbReference type="PROSITE" id="PS51918">
    <property type="entry name" value="RADICAL_SAM"/>
    <property type="match status" value="1"/>
</dbReference>